<evidence type="ECO:0000313" key="2">
    <source>
        <dbReference type="Proteomes" id="UP000324222"/>
    </source>
</evidence>
<keyword evidence="2" id="KW-1185">Reference proteome</keyword>
<reference evidence="1 2" key="1">
    <citation type="submission" date="2019-05" db="EMBL/GenBank/DDBJ databases">
        <title>Another draft genome of Portunus trituberculatus and its Hox gene families provides insights of decapod evolution.</title>
        <authorList>
            <person name="Jeong J.-H."/>
            <person name="Song I."/>
            <person name="Kim S."/>
            <person name="Choi T."/>
            <person name="Kim D."/>
            <person name="Ryu S."/>
            <person name="Kim W."/>
        </authorList>
    </citation>
    <scope>NUCLEOTIDE SEQUENCE [LARGE SCALE GENOMIC DNA]</scope>
    <source>
        <tissue evidence="1">Muscle</tissue>
    </source>
</reference>
<gene>
    <name evidence="1" type="ORF">E2C01_047228</name>
</gene>
<proteinExistence type="predicted"/>
<comment type="caution">
    <text evidence="1">The sequence shown here is derived from an EMBL/GenBank/DDBJ whole genome shotgun (WGS) entry which is preliminary data.</text>
</comment>
<sequence length="121" mass="13131">MNCWALETIVFDGVTVRGVAQAALGVGWLSLHLTDLPRETVTKPQTCRDHIMPPKHEAPATVCALLEADRVIVVDGDAERPHCVPATPYWEKSGGADSGKITGEEERAPILTWWQVAGFLG</sequence>
<dbReference type="AlphaFoldDB" id="A0A5B7FZW6"/>
<dbReference type="EMBL" id="VSRR010011552">
    <property type="protein sequence ID" value="MPC53340.1"/>
    <property type="molecule type" value="Genomic_DNA"/>
</dbReference>
<organism evidence="1 2">
    <name type="scientific">Portunus trituberculatus</name>
    <name type="common">Swimming crab</name>
    <name type="synonym">Neptunus trituberculatus</name>
    <dbReference type="NCBI Taxonomy" id="210409"/>
    <lineage>
        <taxon>Eukaryota</taxon>
        <taxon>Metazoa</taxon>
        <taxon>Ecdysozoa</taxon>
        <taxon>Arthropoda</taxon>
        <taxon>Crustacea</taxon>
        <taxon>Multicrustacea</taxon>
        <taxon>Malacostraca</taxon>
        <taxon>Eumalacostraca</taxon>
        <taxon>Eucarida</taxon>
        <taxon>Decapoda</taxon>
        <taxon>Pleocyemata</taxon>
        <taxon>Brachyura</taxon>
        <taxon>Eubrachyura</taxon>
        <taxon>Portunoidea</taxon>
        <taxon>Portunidae</taxon>
        <taxon>Portuninae</taxon>
        <taxon>Portunus</taxon>
    </lineage>
</organism>
<name>A0A5B7FZW6_PORTR</name>
<dbReference type="Proteomes" id="UP000324222">
    <property type="component" value="Unassembled WGS sequence"/>
</dbReference>
<evidence type="ECO:0000313" key="1">
    <source>
        <dbReference type="EMBL" id="MPC53340.1"/>
    </source>
</evidence>
<accession>A0A5B7FZW6</accession>
<protein>
    <submittedName>
        <fullName evidence="1">Uncharacterized protein</fullName>
    </submittedName>
</protein>